<evidence type="ECO:0000256" key="5">
    <source>
        <dbReference type="ARBA" id="ARBA00022801"/>
    </source>
</evidence>
<dbReference type="OrthoDB" id="6475849at2759"/>
<dbReference type="InterPro" id="IPR042089">
    <property type="entry name" value="Peptidase_M13_dom_2"/>
</dbReference>
<name>A0A0B7NGJ9_9FUNG</name>
<protein>
    <recommendedName>
        <fullName evidence="12">Endothelin-converting enzyme 1</fullName>
    </recommendedName>
</protein>
<dbReference type="PANTHER" id="PTHR11733:SF167">
    <property type="entry name" value="FI17812P1-RELATED"/>
    <property type="match status" value="1"/>
</dbReference>
<dbReference type="InterPro" id="IPR000718">
    <property type="entry name" value="Peptidase_M13"/>
</dbReference>
<evidence type="ECO:0000259" key="9">
    <source>
        <dbReference type="Pfam" id="PF05649"/>
    </source>
</evidence>
<keyword evidence="11" id="KW-1185">Reference proteome</keyword>
<keyword evidence="5" id="KW-0378">Hydrolase</keyword>
<evidence type="ECO:0008006" key="12">
    <source>
        <dbReference type="Google" id="ProtNLM"/>
    </source>
</evidence>
<comment type="cofactor">
    <cofactor evidence="1">
        <name>Zn(2+)</name>
        <dbReference type="ChEBI" id="CHEBI:29105"/>
    </cofactor>
</comment>
<evidence type="ECO:0000313" key="10">
    <source>
        <dbReference type="EMBL" id="CEP16537.1"/>
    </source>
</evidence>
<dbReference type="CDD" id="cd08662">
    <property type="entry name" value="M13"/>
    <property type="match status" value="1"/>
</dbReference>
<keyword evidence="4" id="KW-0479">Metal-binding</keyword>
<dbReference type="InterPro" id="IPR024079">
    <property type="entry name" value="MetalloPept_cat_dom_sf"/>
</dbReference>
<dbReference type="GO" id="GO:0004222">
    <property type="term" value="F:metalloendopeptidase activity"/>
    <property type="evidence" value="ECO:0007669"/>
    <property type="project" value="InterPro"/>
</dbReference>
<feature type="domain" description="Peptidase M13 N-terminal" evidence="9">
    <location>
        <begin position="30"/>
        <end position="398"/>
    </location>
</feature>
<dbReference type="GO" id="GO:0046872">
    <property type="term" value="F:metal ion binding"/>
    <property type="evidence" value="ECO:0007669"/>
    <property type="project" value="UniProtKB-KW"/>
</dbReference>
<dbReference type="Gene3D" id="3.40.390.10">
    <property type="entry name" value="Collagenase (Catalytic Domain)"/>
    <property type="match status" value="1"/>
</dbReference>
<dbReference type="InterPro" id="IPR008753">
    <property type="entry name" value="Peptidase_M13_N"/>
</dbReference>
<evidence type="ECO:0000256" key="6">
    <source>
        <dbReference type="ARBA" id="ARBA00022833"/>
    </source>
</evidence>
<keyword evidence="7" id="KW-0482">Metalloprotease</keyword>
<proteinExistence type="inferred from homology"/>
<dbReference type="InterPro" id="IPR018497">
    <property type="entry name" value="Peptidase_M13_C"/>
</dbReference>
<dbReference type="Pfam" id="PF05649">
    <property type="entry name" value="Peptidase_M13_N"/>
    <property type="match status" value="1"/>
</dbReference>
<dbReference type="PROSITE" id="PS51885">
    <property type="entry name" value="NEPRILYSIN"/>
    <property type="match status" value="1"/>
</dbReference>
<dbReference type="Pfam" id="PF01431">
    <property type="entry name" value="Peptidase_M13"/>
    <property type="match status" value="1"/>
</dbReference>
<dbReference type="EMBL" id="LN733187">
    <property type="protein sequence ID" value="CEP16537.1"/>
    <property type="molecule type" value="Genomic_DNA"/>
</dbReference>
<dbReference type="GO" id="GO:0005886">
    <property type="term" value="C:plasma membrane"/>
    <property type="evidence" value="ECO:0007669"/>
    <property type="project" value="TreeGrafter"/>
</dbReference>
<dbReference type="Gene3D" id="1.10.1380.10">
    <property type="entry name" value="Neutral endopeptidase , domain2"/>
    <property type="match status" value="1"/>
</dbReference>
<accession>A0A0B7NGJ9</accession>
<reference evidence="10 11" key="1">
    <citation type="submission" date="2014-09" db="EMBL/GenBank/DDBJ databases">
        <authorList>
            <person name="Ellenberger Sabrina"/>
        </authorList>
    </citation>
    <scope>NUCLEOTIDE SEQUENCE [LARGE SCALE GENOMIC DNA]</scope>
    <source>
        <strain evidence="10 11">CBS 412.66</strain>
    </source>
</reference>
<evidence type="ECO:0000256" key="3">
    <source>
        <dbReference type="ARBA" id="ARBA00022670"/>
    </source>
</evidence>
<keyword evidence="6" id="KW-0862">Zinc</keyword>
<dbReference type="SUPFAM" id="SSF55486">
    <property type="entry name" value="Metalloproteases ('zincins'), catalytic domain"/>
    <property type="match status" value="1"/>
</dbReference>
<evidence type="ECO:0000259" key="8">
    <source>
        <dbReference type="Pfam" id="PF01431"/>
    </source>
</evidence>
<dbReference type="AlphaFoldDB" id="A0A0B7NGJ9"/>
<dbReference type="Proteomes" id="UP000054107">
    <property type="component" value="Unassembled WGS sequence"/>
</dbReference>
<organism evidence="10 11">
    <name type="scientific">Parasitella parasitica</name>
    <dbReference type="NCBI Taxonomy" id="35722"/>
    <lineage>
        <taxon>Eukaryota</taxon>
        <taxon>Fungi</taxon>
        <taxon>Fungi incertae sedis</taxon>
        <taxon>Mucoromycota</taxon>
        <taxon>Mucoromycotina</taxon>
        <taxon>Mucoromycetes</taxon>
        <taxon>Mucorales</taxon>
        <taxon>Mucorineae</taxon>
        <taxon>Mucoraceae</taxon>
        <taxon>Parasitella</taxon>
    </lineage>
</organism>
<dbReference type="GO" id="GO:0016485">
    <property type="term" value="P:protein processing"/>
    <property type="evidence" value="ECO:0007669"/>
    <property type="project" value="TreeGrafter"/>
</dbReference>
<feature type="domain" description="Peptidase M13 C-terminal" evidence="8">
    <location>
        <begin position="461"/>
        <end position="666"/>
    </location>
</feature>
<evidence type="ECO:0000313" key="11">
    <source>
        <dbReference type="Proteomes" id="UP000054107"/>
    </source>
</evidence>
<dbReference type="PANTHER" id="PTHR11733">
    <property type="entry name" value="ZINC METALLOPROTEASE FAMILY M13 NEPRILYSIN-RELATED"/>
    <property type="match status" value="1"/>
</dbReference>
<gene>
    <name evidence="10" type="primary">PARPA_10806.1 scaffold 41841</name>
</gene>
<evidence type="ECO:0000256" key="7">
    <source>
        <dbReference type="ARBA" id="ARBA00023049"/>
    </source>
</evidence>
<keyword evidence="3" id="KW-0645">Protease</keyword>
<dbReference type="PRINTS" id="PR00786">
    <property type="entry name" value="NEPRILYSIN"/>
</dbReference>
<comment type="similarity">
    <text evidence="2">Belongs to the peptidase M13 family.</text>
</comment>
<evidence type="ECO:0000256" key="2">
    <source>
        <dbReference type="ARBA" id="ARBA00007357"/>
    </source>
</evidence>
<evidence type="ECO:0000256" key="4">
    <source>
        <dbReference type="ARBA" id="ARBA00022723"/>
    </source>
</evidence>
<evidence type="ECO:0000256" key="1">
    <source>
        <dbReference type="ARBA" id="ARBA00001947"/>
    </source>
</evidence>
<sequence>MRVMRSILEGTYDDAYKSLIDADEGFHREDQEAADRRNFDTLHKHYNLCLDVDRIDSLGPTPIYQDIASIEQILFPVKDQKAVFSASTTPLVSQTMTKLNQLLISSMAVFYVSADDKNPELNSIFFRQADLGLPSKEYYEVSKTTEAYKTGLLDILTKVVGEYSNGSQDATLREAESKKYNFQRWSNEKVAAAVDRFIDFETKLAGISLKADELQDPIQMYNPVKLAEFQKQNPLIDWTTMLEAFVPNGIKVPDTVINTTPSYFEQLNQLLSSGKVTEQTLQEYLIITFVLNKVDYLDTTSREAFRKMKSATSSGTTAERPRWETCTEYVSNVFSDSIGRYYTLKKFGSEKERQKAEVFITNIHKAWLDRIPDLEWLDEQTKAKAIEKVNLIAHKVGYSIVSPDIRQPLAIEKYYQDANIDDTSLYNTKSILSLWANNQMWAKANQEVDRNEWFMSPQTVNAYYTPNGNEIVIPAGIMQPPFYDASYPEYLKYGGIGMVIGHEITHAFDSSGRKYDGHGLLDDWWTNETSAKFDDKSQCFVDQYSKFKVPVPGNTTLNVNGKLTLGENLADNGGIAASLAAYRKLGKEEQTLPGLEHLSPEALFYINFGRIWCGKNREENSQQRIYKDPHSPLSARVNGVAQNSADFAKIFNCPAGSPMNPQTKCKMW</sequence>